<protein>
    <submittedName>
        <fullName evidence="1">Uncharacterized protein</fullName>
    </submittedName>
</protein>
<organism evidence="1 2">
    <name type="scientific">Baudoinia panamericana (strain UAMH 10762)</name>
    <name type="common">Angels' share fungus</name>
    <name type="synonym">Baudoinia compniacensis (strain UAMH 10762)</name>
    <dbReference type="NCBI Taxonomy" id="717646"/>
    <lineage>
        <taxon>Eukaryota</taxon>
        <taxon>Fungi</taxon>
        <taxon>Dikarya</taxon>
        <taxon>Ascomycota</taxon>
        <taxon>Pezizomycotina</taxon>
        <taxon>Dothideomycetes</taxon>
        <taxon>Dothideomycetidae</taxon>
        <taxon>Mycosphaerellales</taxon>
        <taxon>Teratosphaeriaceae</taxon>
        <taxon>Baudoinia</taxon>
    </lineage>
</organism>
<accession>M2NPY7</accession>
<dbReference type="KEGG" id="bcom:BAUCODRAFT_29432"/>
<dbReference type="AlphaFoldDB" id="M2NPY7"/>
<proteinExistence type="predicted"/>
<dbReference type="HOGENOM" id="CLU_1669053_0_0_1"/>
<evidence type="ECO:0000313" key="2">
    <source>
        <dbReference type="Proteomes" id="UP000011761"/>
    </source>
</evidence>
<dbReference type="GeneID" id="19110935"/>
<name>M2NPY7_BAUPA</name>
<dbReference type="Proteomes" id="UP000011761">
    <property type="component" value="Unassembled WGS sequence"/>
</dbReference>
<dbReference type="RefSeq" id="XP_007672235.1">
    <property type="nucleotide sequence ID" value="XM_007674045.1"/>
</dbReference>
<reference evidence="1 2" key="1">
    <citation type="journal article" date="2012" name="PLoS Pathog.">
        <title>Diverse lifestyles and strategies of plant pathogenesis encoded in the genomes of eighteen Dothideomycetes fungi.</title>
        <authorList>
            <person name="Ohm R.A."/>
            <person name="Feau N."/>
            <person name="Henrissat B."/>
            <person name="Schoch C.L."/>
            <person name="Horwitz B.A."/>
            <person name="Barry K.W."/>
            <person name="Condon B.J."/>
            <person name="Copeland A.C."/>
            <person name="Dhillon B."/>
            <person name="Glaser F."/>
            <person name="Hesse C.N."/>
            <person name="Kosti I."/>
            <person name="LaButti K."/>
            <person name="Lindquist E.A."/>
            <person name="Lucas S."/>
            <person name="Salamov A.A."/>
            <person name="Bradshaw R.E."/>
            <person name="Ciuffetti L."/>
            <person name="Hamelin R.C."/>
            <person name="Kema G.H.J."/>
            <person name="Lawrence C."/>
            <person name="Scott J.A."/>
            <person name="Spatafora J.W."/>
            <person name="Turgeon B.G."/>
            <person name="de Wit P.J.G.M."/>
            <person name="Zhong S."/>
            <person name="Goodwin S.B."/>
            <person name="Grigoriev I.V."/>
        </authorList>
    </citation>
    <scope>NUCLEOTIDE SEQUENCE [LARGE SCALE GENOMIC DNA]</scope>
    <source>
        <strain evidence="1 2">UAMH 10762</strain>
    </source>
</reference>
<gene>
    <name evidence="1" type="ORF">BAUCODRAFT_29432</name>
</gene>
<dbReference type="EMBL" id="KB445550">
    <property type="protein sequence ID" value="EMD01051.1"/>
    <property type="molecule type" value="Genomic_DNA"/>
</dbReference>
<evidence type="ECO:0000313" key="1">
    <source>
        <dbReference type="EMBL" id="EMD01051.1"/>
    </source>
</evidence>
<keyword evidence="2" id="KW-1185">Reference proteome</keyword>
<sequence>MLRSHHAAPHALCIIYFSSTPVCLDISTSLHPHICTHAQPVCGIQYFTRSVIAPRLRRRIRIPRRDVIARRLRQRPGLRLSPLSVQLPTKLALASRRGFGSFLPTSSVSEAYSSQPQPYECHMGDEPLDAGLQLTARPSRPFCHRVGVGVRLLAFRPP</sequence>